<keyword evidence="7" id="KW-0503">Monooxygenase</keyword>
<dbReference type="OrthoDB" id="6427845at2759"/>
<sequence>MGVSMNIQKGGNCDYLNAILEIEEAIMYRGMRPWLYPDIIFNLTSLGKKFNSNLHIVQELSKKVLKQKIDKLTNKDDNLTFDNKSNKYSFEKKIRKPFLELLLEYHLKDPSFTEEDVREEIDTFMFAVKYTFPFYTLTTNAPAQSGGAKKKTEFWIMEF</sequence>
<keyword evidence="7" id="KW-0560">Oxidoreductase</keyword>
<organism evidence="9 10">
    <name type="scientific">Araneus ventricosus</name>
    <name type="common">Orbweaver spider</name>
    <name type="synonym">Epeira ventricosa</name>
    <dbReference type="NCBI Taxonomy" id="182803"/>
    <lineage>
        <taxon>Eukaryota</taxon>
        <taxon>Metazoa</taxon>
        <taxon>Ecdysozoa</taxon>
        <taxon>Arthropoda</taxon>
        <taxon>Chelicerata</taxon>
        <taxon>Arachnida</taxon>
        <taxon>Araneae</taxon>
        <taxon>Araneomorphae</taxon>
        <taxon>Entelegynae</taxon>
        <taxon>Araneoidea</taxon>
        <taxon>Araneidae</taxon>
        <taxon>Araneus</taxon>
    </lineage>
</organism>
<protein>
    <submittedName>
        <fullName evidence="9">Cytochrome P450 4C1</fullName>
    </submittedName>
</protein>
<dbReference type="PANTHER" id="PTHR24291:SF189">
    <property type="entry name" value="CYTOCHROME P450 4C3-RELATED"/>
    <property type="match status" value="1"/>
</dbReference>
<dbReference type="GO" id="GO:0016705">
    <property type="term" value="F:oxidoreductase activity, acting on paired donors, with incorporation or reduction of molecular oxygen"/>
    <property type="evidence" value="ECO:0007669"/>
    <property type="project" value="InterPro"/>
</dbReference>
<evidence type="ECO:0000256" key="4">
    <source>
        <dbReference type="ARBA" id="ARBA00022617"/>
    </source>
</evidence>
<dbReference type="InterPro" id="IPR001128">
    <property type="entry name" value="Cyt_P450"/>
</dbReference>
<keyword evidence="4" id="KW-0479">Metal-binding</keyword>
<name>A0A4Y2UX58_ARAVE</name>
<dbReference type="Proteomes" id="UP000499080">
    <property type="component" value="Unassembled WGS sequence"/>
</dbReference>
<dbReference type="InterPro" id="IPR050196">
    <property type="entry name" value="Cytochrome_P450_Monoox"/>
</dbReference>
<keyword evidence="6" id="KW-0408">Iron</keyword>
<accession>A0A4Y2UX58</accession>
<reference evidence="9 10" key="1">
    <citation type="journal article" date="2019" name="Sci. Rep.">
        <title>Orb-weaving spider Araneus ventricosus genome elucidates the spidroin gene catalogue.</title>
        <authorList>
            <person name="Kono N."/>
            <person name="Nakamura H."/>
            <person name="Ohtoshi R."/>
            <person name="Moran D.A.P."/>
            <person name="Shinohara A."/>
            <person name="Yoshida Y."/>
            <person name="Fujiwara M."/>
            <person name="Mori M."/>
            <person name="Tomita M."/>
            <person name="Arakawa K."/>
        </authorList>
    </citation>
    <scope>NUCLEOTIDE SEQUENCE [LARGE SCALE GENOMIC DNA]</scope>
</reference>
<dbReference type="GO" id="GO:0004497">
    <property type="term" value="F:monooxygenase activity"/>
    <property type="evidence" value="ECO:0007669"/>
    <property type="project" value="UniProtKB-KW"/>
</dbReference>
<proteinExistence type="inferred from homology"/>
<keyword evidence="8" id="KW-0472">Membrane</keyword>
<dbReference type="InterPro" id="IPR036396">
    <property type="entry name" value="Cyt_P450_sf"/>
</dbReference>
<gene>
    <name evidence="9" type="primary">CYP4C1_22</name>
    <name evidence="9" type="ORF">AVEN_199728_1</name>
</gene>
<dbReference type="Gene3D" id="1.10.630.10">
    <property type="entry name" value="Cytochrome P450"/>
    <property type="match status" value="1"/>
</dbReference>
<evidence type="ECO:0000256" key="1">
    <source>
        <dbReference type="ARBA" id="ARBA00001971"/>
    </source>
</evidence>
<evidence type="ECO:0000256" key="5">
    <source>
        <dbReference type="ARBA" id="ARBA00022824"/>
    </source>
</evidence>
<evidence type="ECO:0000256" key="6">
    <source>
        <dbReference type="ARBA" id="ARBA00023004"/>
    </source>
</evidence>
<comment type="subcellular location">
    <subcellularLocation>
        <location evidence="2">Endoplasmic reticulum membrane</location>
    </subcellularLocation>
</comment>
<evidence type="ECO:0000256" key="7">
    <source>
        <dbReference type="ARBA" id="ARBA00023033"/>
    </source>
</evidence>
<evidence type="ECO:0000313" key="9">
    <source>
        <dbReference type="EMBL" id="GBO17473.1"/>
    </source>
</evidence>
<dbReference type="AlphaFoldDB" id="A0A4Y2UX58"/>
<keyword evidence="5" id="KW-0256">Endoplasmic reticulum</keyword>
<comment type="cofactor">
    <cofactor evidence="1">
        <name>heme</name>
        <dbReference type="ChEBI" id="CHEBI:30413"/>
    </cofactor>
</comment>
<evidence type="ECO:0000256" key="2">
    <source>
        <dbReference type="ARBA" id="ARBA00004586"/>
    </source>
</evidence>
<dbReference type="GO" id="GO:0005789">
    <property type="term" value="C:endoplasmic reticulum membrane"/>
    <property type="evidence" value="ECO:0007669"/>
    <property type="project" value="UniProtKB-SubCell"/>
</dbReference>
<keyword evidence="4" id="KW-0349">Heme</keyword>
<comment type="similarity">
    <text evidence="3">Belongs to the cytochrome P450 family.</text>
</comment>
<dbReference type="GO" id="GO:0020037">
    <property type="term" value="F:heme binding"/>
    <property type="evidence" value="ECO:0007669"/>
    <property type="project" value="InterPro"/>
</dbReference>
<keyword evidence="10" id="KW-1185">Reference proteome</keyword>
<dbReference type="PANTHER" id="PTHR24291">
    <property type="entry name" value="CYTOCHROME P450 FAMILY 4"/>
    <property type="match status" value="1"/>
</dbReference>
<evidence type="ECO:0000256" key="8">
    <source>
        <dbReference type="ARBA" id="ARBA00023136"/>
    </source>
</evidence>
<dbReference type="SUPFAM" id="SSF48264">
    <property type="entry name" value="Cytochrome P450"/>
    <property type="match status" value="1"/>
</dbReference>
<dbReference type="Pfam" id="PF00067">
    <property type="entry name" value="p450"/>
    <property type="match status" value="1"/>
</dbReference>
<evidence type="ECO:0000256" key="3">
    <source>
        <dbReference type="ARBA" id="ARBA00010617"/>
    </source>
</evidence>
<dbReference type="EMBL" id="BGPR01041226">
    <property type="protein sequence ID" value="GBO17473.1"/>
    <property type="molecule type" value="Genomic_DNA"/>
</dbReference>
<dbReference type="GO" id="GO:0005506">
    <property type="term" value="F:iron ion binding"/>
    <property type="evidence" value="ECO:0007669"/>
    <property type="project" value="InterPro"/>
</dbReference>
<evidence type="ECO:0000313" key="10">
    <source>
        <dbReference type="Proteomes" id="UP000499080"/>
    </source>
</evidence>
<comment type="caution">
    <text evidence="9">The sequence shown here is derived from an EMBL/GenBank/DDBJ whole genome shotgun (WGS) entry which is preliminary data.</text>
</comment>